<sequence length="462" mass="52642">MAKISQESVERVKAVTLVDLVQALGLPTKRVGKQLFIPCPNPTHNESKLDTCCIEINKNIFNCFHCADVRGNSSISFYSWYEFGQREGKFKESVLGVAQVMNIEVRDERGLIMKPGSNTYTPSVKVISHKLKPQPIQVVDAFYRAFLSLCPLRQEHADELMQKRRYSVEEINLHMFRSVPTLEEWINIYAKLKSLGYPFERIPGLSQIFQPDYYNSKFPRELGEEGVFKDTNGKEHNGHWFYALSASKGYFIPVVNEDGYIIRLRVRKDSGSPKYVWFSSTHNIEIEDTITKARRNGVSSGAPISIEIPPDYLKVWERGVNVSNLFQTGTLLVSEGEHKAKISAKTFNVFAVGLPGLGNFNELLKLIRKWKIEKLIIAVDMDTLQRSDDSEESVKKQATLMEIVNRFAVEVAKLGVNSVIWTWNLNDGKGLDDLVHNRKLPIEFNLNTKRQRAVTLDTVHSL</sequence>
<reference evidence="1 2" key="1">
    <citation type="submission" date="2017-11" db="EMBL/GenBank/DDBJ databases">
        <title>Bacterial isolate from king chilli rhizosphere.</title>
        <authorList>
            <person name="Takhelmayum P."/>
            <person name="Sarangthem I."/>
        </authorList>
    </citation>
    <scope>NUCLEOTIDE SEQUENCE [LARGE SCALE GENOMIC DNA]</scope>
    <source>
        <strain evidence="2">t26</strain>
    </source>
</reference>
<evidence type="ECO:0000313" key="1">
    <source>
        <dbReference type="EMBL" id="PJO44929.1"/>
    </source>
</evidence>
<protein>
    <submittedName>
        <fullName evidence="1">DNA primase</fullName>
    </submittedName>
</protein>
<gene>
    <name evidence="1" type="ORF">CWD94_04385</name>
</gene>
<dbReference type="AlphaFoldDB" id="A0A2M9QA37"/>
<dbReference type="Gene3D" id="3.90.580.10">
    <property type="entry name" value="Zinc finger, CHC2-type domain"/>
    <property type="match status" value="1"/>
</dbReference>
<organism evidence="1 2">
    <name type="scientific">Lysinibacillus xylanilyticus</name>
    <dbReference type="NCBI Taxonomy" id="582475"/>
    <lineage>
        <taxon>Bacteria</taxon>
        <taxon>Bacillati</taxon>
        <taxon>Bacillota</taxon>
        <taxon>Bacilli</taxon>
        <taxon>Bacillales</taxon>
        <taxon>Bacillaceae</taxon>
        <taxon>Lysinibacillus</taxon>
    </lineage>
</organism>
<proteinExistence type="predicted"/>
<name>A0A2M9QA37_9BACI</name>
<evidence type="ECO:0000313" key="2">
    <source>
        <dbReference type="Proteomes" id="UP000232101"/>
    </source>
</evidence>
<dbReference type="Proteomes" id="UP000232101">
    <property type="component" value="Unassembled WGS sequence"/>
</dbReference>
<dbReference type="SUPFAM" id="SSF57783">
    <property type="entry name" value="Zinc beta-ribbon"/>
    <property type="match status" value="1"/>
</dbReference>
<dbReference type="GO" id="GO:0008270">
    <property type="term" value="F:zinc ion binding"/>
    <property type="evidence" value="ECO:0007669"/>
    <property type="project" value="InterPro"/>
</dbReference>
<dbReference type="GO" id="GO:0006260">
    <property type="term" value="P:DNA replication"/>
    <property type="evidence" value="ECO:0007669"/>
    <property type="project" value="InterPro"/>
</dbReference>
<dbReference type="GO" id="GO:0003677">
    <property type="term" value="F:DNA binding"/>
    <property type="evidence" value="ECO:0007669"/>
    <property type="project" value="InterPro"/>
</dbReference>
<comment type="caution">
    <text evidence="1">The sequence shown here is derived from an EMBL/GenBank/DDBJ whole genome shotgun (WGS) entry which is preliminary data.</text>
</comment>
<dbReference type="InterPro" id="IPR036977">
    <property type="entry name" value="DNA_primase_Znf_CHC2"/>
</dbReference>
<dbReference type="EMBL" id="PHQY01000322">
    <property type="protein sequence ID" value="PJO44929.1"/>
    <property type="molecule type" value="Genomic_DNA"/>
</dbReference>
<accession>A0A2M9QA37</accession>
<dbReference type="RefSeq" id="WP_100542218.1">
    <property type="nucleotide sequence ID" value="NZ_PHQY01000322.1"/>
</dbReference>